<feature type="region of interest" description="Disordered" evidence="1">
    <location>
        <begin position="32"/>
        <end position="129"/>
    </location>
</feature>
<keyword evidence="2" id="KW-1185">Reference proteome</keyword>
<name>A0AAF3JA97_9BILA</name>
<dbReference type="WBParaSite" id="MBELARI_LOCUS6145">
    <property type="protein sequence ID" value="MBELARI_LOCUS6145"/>
    <property type="gene ID" value="MBELARI_LOCUS6145"/>
</dbReference>
<sequence length="129" mass="14434">MSTQRASIGAPKSYLQWLLKLVCCFQKEKDSPRPIWPLSGPLLPPPPPPPKWRNRRASVATTSSQKNRSTRSPHGSERMRRHSTAAPSRKASREQRENSRKTSRSSTSTNAGMNPNIEAALSSWKTAQK</sequence>
<evidence type="ECO:0000313" key="3">
    <source>
        <dbReference type="WBParaSite" id="MBELARI_LOCUS6145"/>
    </source>
</evidence>
<proteinExistence type="predicted"/>
<feature type="compositionally biased region" description="Polar residues" evidence="1">
    <location>
        <begin position="59"/>
        <end position="73"/>
    </location>
</feature>
<protein>
    <submittedName>
        <fullName evidence="3">Uncharacterized protein</fullName>
    </submittedName>
</protein>
<accession>A0AAF3JA97</accession>
<feature type="compositionally biased region" description="Pro residues" evidence="1">
    <location>
        <begin position="42"/>
        <end position="51"/>
    </location>
</feature>
<dbReference type="Proteomes" id="UP000887575">
    <property type="component" value="Unassembled WGS sequence"/>
</dbReference>
<feature type="compositionally biased region" description="Basic and acidic residues" evidence="1">
    <location>
        <begin position="91"/>
        <end position="100"/>
    </location>
</feature>
<organism evidence="2 3">
    <name type="scientific">Mesorhabditis belari</name>
    <dbReference type="NCBI Taxonomy" id="2138241"/>
    <lineage>
        <taxon>Eukaryota</taxon>
        <taxon>Metazoa</taxon>
        <taxon>Ecdysozoa</taxon>
        <taxon>Nematoda</taxon>
        <taxon>Chromadorea</taxon>
        <taxon>Rhabditida</taxon>
        <taxon>Rhabditina</taxon>
        <taxon>Rhabditomorpha</taxon>
        <taxon>Rhabditoidea</taxon>
        <taxon>Rhabditidae</taxon>
        <taxon>Mesorhabditinae</taxon>
        <taxon>Mesorhabditis</taxon>
    </lineage>
</organism>
<evidence type="ECO:0000313" key="2">
    <source>
        <dbReference type="Proteomes" id="UP000887575"/>
    </source>
</evidence>
<dbReference type="AlphaFoldDB" id="A0AAF3JA97"/>
<evidence type="ECO:0000256" key="1">
    <source>
        <dbReference type="SAM" id="MobiDB-lite"/>
    </source>
</evidence>
<reference evidence="3" key="1">
    <citation type="submission" date="2024-02" db="UniProtKB">
        <authorList>
            <consortium name="WormBaseParasite"/>
        </authorList>
    </citation>
    <scope>IDENTIFICATION</scope>
</reference>